<keyword evidence="5" id="KW-1185">Reference proteome</keyword>
<dbReference type="Proteomes" id="UP000037178">
    <property type="component" value="Unassembled WGS sequence"/>
</dbReference>
<protein>
    <submittedName>
        <fullName evidence="4">Ribulose-5-phosphate 4-epimerase</fullName>
    </submittedName>
</protein>
<keyword evidence="1" id="KW-0479">Metal-binding</keyword>
<proteinExistence type="predicted"/>
<dbReference type="GO" id="GO:0019323">
    <property type="term" value="P:pentose catabolic process"/>
    <property type="evidence" value="ECO:0007669"/>
    <property type="project" value="TreeGrafter"/>
</dbReference>
<gene>
    <name evidence="4" type="ORF">AIOL_003817</name>
</gene>
<dbReference type="PATRIC" id="fig|1675527.3.peg.3997"/>
<comment type="caution">
    <text evidence="4">The sequence shown here is derived from an EMBL/GenBank/DDBJ whole genome shotgun (WGS) entry which is preliminary data.</text>
</comment>
<dbReference type="PANTHER" id="PTHR22789:SF0">
    <property type="entry name" value="3-OXO-TETRONATE 4-PHOSPHATE DECARBOXYLASE-RELATED"/>
    <property type="match status" value="1"/>
</dbReference>
<dbReference type="PANTHER" id="PTHR22789">
    <property type="entry name" value="FUCULOSE PHOSPHATE ALDOLASE"/>
    <property type="match status" value="1"/>
</dbReference>
<dbReference type="RefSeq" id="WP_049644396.1">
    <property type="nucleotide sequence ID" value="NZ_LFTY01000002.1"/>
</dbReference>
<dbReference type="Pfam" id="PF00596">
    <property type="entry name" value="Aldolase_II"/>
    <property type="match status" value="1"/>
</dbReference>
<dbReference type="EMBL" id="LFTY01000002">
    <property type="protein sequence ID" value="KMW58836.1"/>
    <property type="molecule type" value="Genomic_DNA"/>
</dbReference>
<keyword evidence="2" id="KW-0456">Lyase</keyword>
<reference evidence="4 5" key="1">
    <citation type="submission" date="2015-06" db="EMBL/GenBank/DDBJ databases">
        <title>Draft genome sequence of an Alphaproteobacteria species associated to the Mediterranean sponge Oscarella lobularis.</title>
        <authorList>
            <person name="Jourda C."/>
            <person name="Santini S."/>
            <person name="Claverie J.-M."/>
        </authorList>
    </citation>
    <scope>NUCLEOTIDE SEQUENCE [LARGE SCALE GENOMIC DNA]</scope>
    <source>
        <strain evidence="4">IGS</strain>
    </source>
</reference>
<evidence type="ECO:0000259" key="3">
    <source>
        <dbReference type="SMART" id="SM01007"/>
    </source>
</evidence>
<dbReference type="STRING" id="1675527.AIOL_003817"/>
<dbReference type="Gene3D" id="3.40.225.10">
    <property type="entry name" value="Class II aldolase/adducin N-terminal domain"/>
    <property type="match status" value="1"/>
</dbReference>
<evidence type="ECO:0000256" key="2">
    <source>
        <dbReference type="ARBA" id="ARBA00023239"/>
    </source>
</evidence>
<sequence length="221" mass="23990">MQEPTELEKRQSIIDHCRKMNSSGLNQGVSGNISIRHGDGMLISPTSVPYDALTPEAIAFVRLGDGAASGPFAPSSEWRFHRDIIARRRDVNAVVHAHPNFCTVLGAMGYEIPAMSYMINIFGGPNIRIAPYALYGTQELSDVAIAAMKGRHGVLLANHGMIAVGSSVEQAFWRAEEMETLARLYHGCLQIGTPVPLSEAQVQEVIDKNAAYGLGTPEDEE</sequence>
<dbReference type="SMART" id="SM01007">
    <property type="entry name" value="Aldolase_II"/>
    <property type="match status" value="1"/>
</dbReference>
<dbReference type="SUPFAM" id="SSF53639">
    <property type="entry name" value="AraD/HMP-PK domain-like"/>
    <property type="match status" value="1"/>
</dbReference>
<dbReference type="GO" id="GO:0046872">
    <property type="term" value="F:metal ion binding"/>
    <property type="evidence" value="ECO:0007669"/>
    <property type="project" value="UniProtKB-KW"/>
</dbReference>
<dbReference type="OrthoDB" id="5291399at2"/>
<dbReference type="GO" id="GO:0016832">
    <property type="term" value="F:aldehyde-lyase activity"/>
    <property type="evidence" value="ECO:0007669"/>
    <property type="project" value="TreeGrafter"/>
</dbReference>
<feature type="domain" description="Class II aldolase/adducin N-terminal" evidence="3">
    <location>
        <begin position="11"/>
        <end position="186"/>
    </location>
</feature>
<dbReference type="AlphaFoldDB" id="A0A0J9E7X7"/>
<evidence type="ECO:0000256" key="1">
    <source>
        <dbReference type="ARBA" id="ARBA00022723"/>
    </source>
</evidence>
<evidence type="ECO:0000313" key="4">
    <source>
        <dbReference type="EMBL" id="KMW58836.1"/>
    </source>
</evidence>
<organism evidence="4 5">
    <name type="scientific">Candidatus Rhodobacter oscarellae</name>
    <dbReference type="NCBI Taxonomy" id="1675527"/>
    <lineage>
        <taxon>Bacteria</taxon>
        <taxon>Pseudomonadati</taxon>
        <taxon>Pseudomonadota</taxon>
        <taxon>Alphaproteobacteria</taxon>
        <taxon>Rhodobacterales</taxon>
        <taxon>Rhodobacter group</taxon>
        <taxon>Rhodobacter</taxon>
    </lineage>
</organism>
<dbReference type="InterPro" id="IPR001303">
    <property type="entry name" value="Aldolase_II/adducin_N"/>
</dbReference>
<dbReference type="InterPro" id="IPR050197">
    <property type="entry name" value="Aldolase_class_II_sugar_metab"/>
</dbReference>
<dbReference type="InterPro" id="IPR036409">
    <property type="entry name" value="Aldolase_II/adducin_N_sf"/>
</dbReference>
<name>A0A0J9E7X7_9RHOB</name>
<accession>A0A0J9E7X7</accession>
<evidence type="ECO:0000313" key="5">
    <source>
        <dbReference type="Proteomes" id="UP000037178"/>
    </source>
</evidence>
<dbReference type="GO" id="GO:0005829">
    <property type="term" value="C:cytosol"/>
    <property type="evidence" value="ECO:0007669"/>
    <property type="project" value="TreeGrafter"/>
</dbReference>